<evidence type="ECO:0000256" key="1">
    <source>
        <dbReference type="ARBA" id="ARBA00004141"/>
    </source>
</evidence>
<feature type="transmembrane region" description="Helical" evidence="5">
    <location>
        <begin position="185"/>
        <end position="210"/>
    </location>
</feature>
<comment type="caution">
    <text evidence="6">The sequence shown here is derived from an EMBL/GenBank/DDBJ whole genome shotgun (WGS) entry which is preliminary data.</text>
</comment>
<dbReference type="Gene3D" id="1.20.1250.20">
    <property type="entry name" value="MFS general substrate transporter like domains"/>
    <property type="match status" value="1"/>
</dbReference>
<name>A0AB34KTZ6_9PEZI</name>
<protein>
    <recommendedName>
        <fullName evidence="8">Major facilitator superfamily (MFS) profile domain-containing protein</fullName>
    </recommendedName>
</protein>
<evidence type="ECO:0008006" key="8">
    <source>
        <dbReference type="Google" id="ProtNLM"/>
    </source>
</evidence>
<evidence type="ECO:0000256" key="3">
    <source>
        <dbReference type="ARBA" id="ARBA00022989"/>
    </source>
</evidence>
<sequence length="370" mass="40386">MSAYVLVLFESNFIAPLIAGWFNDAYGWRWTMHLGAMIAAVSFVILFFGAEETMYFRHVIEGVEPASRDSDETDGVKSKTPDEIDTKGIDATDIDVKLSHSTGELHSSRSPPRPYAEKLKPFVLLSGRPSPRQMFGMMIRPLIIILRFPCIAWAGFIYGINLSWYQVLNGTASPVLSAPPYNWPAAFVGCIYVGPMVGAVFGCIWSGAIADKLAIYLARRNRGIREPEQRLWPLAVAGVFSGAGLITWGVGAYHGIHWIGLAFGLGMLVFGLTVGGSIAIAYAVDCFPQIGGESMASVMVIRNTIGFGLSFAITPWYTGMGLQNCFITAGFVSIACMATFLLFLWKGKTLRRWSADAYWGYAATSIVGAH</sequence>
<feature type="transmembrane region" description="Helical" evidence="5">
    <location>
        <begin position="256"/>
        <end position="284"/>
    </location>
</feature>
<dbReference type="GO" id="GO:0022857">
    <property type="term" value="F:transmembrane transporter activity"/>
    <property type="evidence" value="ECO:0007669"/>
    <property type="project" value="InterPro"/>
</dbReference>
<dbReference type="Proteomes" id="UP000803884">
    <property type="component" value="Unassembled WGS sequence"/>
</dbReference>
<dbReference type="GO" id="GO:0005886">
    <property type="term" value="C:plasma membrane"/>
    <property type="evidence" value="ECO:0007669"/>
    <property type="project" value="TreeGrafter"/>
</dbReference>
<dbReference type="PANTHER" id="PTHR23502">
    <property type="entry name" value="MAJOR FACILITATOR SUPERFAMILY"/>
    <property type="match status" value="1"/>
</dbReference>
<keyword evidence="3 5" id="KW-1133">Transmembrane helix</keyword>
<accession>A0AB34KTZ6</accession>
<keyword evidence="2 5" id="KW-0812">Transmembrane</keyword>
<dbReference type="GeneID" id="96005572"/>
<feature type="transmembrane region" description="Helical" evidence="5">
    <location>
        <begin position="296"/>
        <end position="314"/>
    </location>
</feature>
<evidence type="ECO:0000256" key="2">
    <source>
        <dbReference type="ARBA" id="ARBA00022692"/>
    </source>
</evidence>
<dbReference type="InterPro" id="IPR036259">
    <property type="entry name" value="MFS_trans_sf"/>
</dbReference>
<keyword evidence="7" id="KW-1185">Reference proteome</keyword>
<dbReference type="InterPro" id="IPR011701">
    <property type="entry name" value="MFS"/>
</dbReference>
<dbReference type="AlphaFoldDB" id="A0AB34KTZ6"/>
<evidence type="ECO:0000313" key="6">
    <source>
        <dbReference type="EMBL" id="KAL1587015.1"/>
    </source>
</evidence>
<dbReference type="Pfam" id="PF07690">
    <property type="entry name" value="MFS_1"/>
    <property type="match status" value="1"/>
</dbReference>
<organism evidence="6 7">
    <name type="scientific">Cladosporium halotolerans</name>
    <dbReference type="NCBI Taxonomy" id="1052096"/>
    <lineage>
        <taxon>Eukaryota</taxon>
        <taxon>Fungi</taxon>
        <taxon>Dikarya</taxon>
        <taxon>Ascomycota</taxon>
        <taxon>Pezizomycotina</taxon>
        <taxon>Dothideomycetes</taxon>
        <taxon>Dothideomycetidae</taxon>
        <taxon>Cladosporiales</taxon>
        <taxon>Cladosporiaceae</taxon>
        <taxon>Cladosporium</taxon>
    </lineage>
</organism>
<dbReference type="SUPFAM" id="SSF103473">
    <property type="entry name" value="MFS general substrate transporter"/>
    <property type="match status" value="1"/>
</dbReference>
<evidence type="ECO:0000256" key="4">
    <source>
        <dbReference type="ARBA" id="ARBA00023136"/>
    </source>
</evidence>
<reference evidence="6 7" key="1">
    <citation type="journal article" date="2020" name="Microbiol. Resour. Announc.">
        <title>Draft Genome Sequence of a Cladosporium Species Isolated from the Mesophotic Ascidian Didemnum maculosum.</title>
        <authorList>
            <person name="Gioti A."/>
            <person name="Siaperas R."/>
            <person name="Nikolaivits E."/>
            <person name="Le Goff G."/>
            <person name="Ouazzani J."/>
            <person name="Kotoulas G."/>
            <person name="Topakas E."/>
        </authorList>
    </citation>
    <scope>NUCLEOTIDE SEQUENCE [LARGE SCALE GENOMIC DNA]</scope>
    <source>
        <strain evidence="6 7">TM138-S3</strain>
    </source>
</reference>
<gene>
    <name evidence="6" type="ORF">WHR41_04128</name>
</gene>
<evidence type="ECO:0000256" key="5">
    <source>
        <dbReference type="SAM" id="Phobius"/>
    </source>
</evidence>
<dbReference type="PANTHER" id="PTHR23502:SF30">
    <property type="entry name" value="TRANSPORTER, PUTATIVE (AFU_ORTHOLOGUE AFUA_8G04702)-RELATED"/>
    <property type="match status" value="1"/>
</dbReference>
<dbReference type="EMBL" id="JAAQHG020000012">
    <property type="protein sequence ID" value="KAL1587015.1"/>
    <property type="molecule type" value="Genomic_DNA"/>
</dbReference>
<proteinExistence type="predicted"/>
<dbReference type="RefSeq" id="XP_069230120.1">
    <property type="nucleotide sequence ID" value="XM_069372734.1"/>
</dbReference>
<feature type="transmembrane region" description="Helical" evidence="5">
    <location>
        <begin position="30"/>
        <end position="50"/>
    </location>
</feature>
<comment type="subcellular location">
    <subcellularLocation>
        <location evidence="1">Membrane</location>
        <topology evidence="1">Multi-pass membrane protein</topology>
    </subcellularLocation>
</comment>
<evidence type="ECO:0000313" key="7">
    <source>
        <dbReference type="Proteomes" id="UP000803884"/>
    </source>
</evidence>
<feature type="transmembrane region" description="Helical" evidence="5">
    <location>
        <begin position="231"/>
        <end position="250"/>
    </location>
</feature>
<feature type="transmembrane region" description="Helical" evidence="5">
    <location>
        <begin position="326"/>
        <end position="345"/>
    </location>
</feature>
<feature type="transmembrane region" description="Helical" evidence="5">
    <location>
        <begin position="142"/>
        <end position="165"/>
    </location>
</feature>
<keyword evidence="4 5" id="KW-0472">Membrane</keyword>